<dbReference type="GO" id="GO:0006370">
    <property type="term" value="P:7-methylguanosine mRNA capping"/>
    <property type="evidence" value="ECO:0007669"/>
    <property type="project" value="InterPro"/>
</dbReference>
<dbReference type="OrthoDB" id="200924at2759"/>
<gene>
    <name evidence="2" type="ORF">DAPPUDRAFT_323206</name>
</gene>
<name>E9GY69_DAPPU</name>
<dbReference type="InterPro" id="IPR051029">
    <property type="entry name" value="mRNA_Capping_Enz/RNA_Phosphat"/>
</dbReference>
<dbReference type="InterPro" id="IPR001339">
    <property type="entry name" value="mRNA_cap_enzyme_adenylation"/>
</dbReference>
<dbReference type="KEGG" id="dpx:DAPPUDRAFT_323206"/>
<dbReference type="InParanoid" id="E9GY69"/>
<evidence type="ECO:0000259" key="1">
    <source>
        <dbReference type="Pfam" id="PF01331"/>
    </source>
</evidence>
<protein>
    <recommendedName>
        <fullName evidence="1">mRNA capping enzyme adenylation domain-containing protein</fullName>
    </recommendedName>
</protein>
<dbReference type="PANTHER" id="PTHR10367">
    <property type="entry name" value="MRNA-CAPPING ENZYME"/>
    <property type="match status" value="1"/>
</dbReference>
<dbReference type="Proteomes" id="UP000000305">
    <property type="component" value="Unassembled WGS sequence"/>
</dbReference>
<dbReference type="AlphaFoldDB" id="E9GY69"/>
<dbReference type="Gene3D" id="3.30.470.30">
    <property type="entry name" value="DNA ligase/mRNA capping enzyme"/>
    <property type="match status" value="1"/>
</dbReference>
<sequence length="164" mass="18783">MPKPSESRFLLYIDSSGQTSLENMTHQYRVDTDRAVQFISIDGRAITDTVLDGIFTREKDAENNAVKLTFVICDAVRCNGQDITKMNVFQHIAFVKEYVMEPRLEALKKQTKSIKNEIFNLDIVQCLDCNSADFLDTEFENGFKSPLCFLVFFTRNQKYVGGNL</sequence>
<dbReference type="EMBL" id="GL732574">
    <property type="protein sequence ID" value="EFX75548.1"/>
    <property type="molecule type" value="Genomic_DNA"/>
</dbReference>
<dbReference type="SUPFAM" id="SSF56091">
    <property type="entry name" value="DNA ligase/mRNA capping enzyme, catalytic domain"/>
    <property type="match status" value="1"/>
</dbReference>
<evidence type="ECO:0000313" key="3">
    <source>
        <dbReference type="Proteomes" id="UP000000305"/>
    </source>
</evidence>
<organism evidence="2 3">
    <name type="scientific">Daphnia pulex</name>
    <name type="common">Water flea</name>
    <dbReference type="NCBI Taxonomy" id="6669"/>
    <lineage>
        <taxon>Eukaryota</taxon>
        <taxon>Metazoa</taxon>
        <taxon>Ecdysozoa</taxon>
        <taxon>Arthropoda</taxon>
        <taxon>Crustacea</taxon>
        <taxon>Branchiopoda</taxon>
        <taxon>Diplostraca</taxon>
        <taxon>Cladocera</taxon>
        <taxon>Anomopoda</taxon>
        <taxon>Daphniidae</taxon>
        <taxon>Daphnia</taxon>
    </lineage>
</organism>
<evidence type="ECO:0000313" key="2">
    <source>
        <dbReference type="EMBL" id="EFX75548.1"/>
    </source>
</evidence>
<dbReference type="GO" id="GO:0004484">
    <property type="term" value="F:mRNA guanylyltransferase activity"/>
    <property type="evidence" value="ECO:0007669"/>
    <property type="project" value="InterPro"/>
</dbReference>
<dbReference type="GO" id="GO:0005524">
    <property type="term" value="F:ATP binding"/>
    <property type="evidence" value="ECO:0007669"/>
    <property type="project" value="InterPro"/>
</dbReference>
<dbReference type="PANTHER" id="PTHR10367:SF17">
    <property type="entry name" value="MRNA-CAPPING ENZYME"/>
    <property type="match status" value="1"/>
</dbReference>
<dbReference type="HOGENOM" id="CLU_1620707_0_0_1"/>
<reference evidence="2 3" key="1">
    <citation type="journal article" date="2011" name="Science">
        <title>The ecoresponsive genome of Daphnia pulex.</title>
        <authorList>
            <person name="Colbourne J.K."/>
            <person name="Pfrender M.E."/>
            <person name="Gilbert D."/>
            <person name="Thomas W.K."/>
            <person name="Tucker A."/>
            <person name="Oakley T.H."/>
            <person name="Tokishita S."/>
            <person name="Aerts A."/>
            <person name="Arnold G.J."/>
            <person name="Basu M.K."/>
            <person name="Bauer D.J."/>
            <person name="Caceres C.E."/>
            <person name="Carmel L."/>
            <person name="Casola C."/>
            <person name="Choi J.H."/>
            <person name="Detter J.C."/>
            <person name="Dong Q."/>
            <person name="Dusheyko S."/>
            <person name="Eads B.D."/>
            <person name="Frohlich T."/>
            <person name="Geiler-Samerotte K.A."/>
            <person name="Gerlach D."/>
            <person name="Hatcher P."/>
            <person name="Jogdeo S."/>
            <person name="Krijgsveld J."/>
            <person name="Kriventseva E.V."/>
            <person name="Kultz D."/>
            <person name="Laforsch C."/>
            <person name="Lindquist E."/>
            <person name="Lopez J."/>
            <person name="Manak J.R."/>
            <person name="Muller J."/>
            <person name="Pangilinan J."/>
            <person name="Patwardhan R.P."/>
            <person name="Pitluck S."/>
            <person name="Pritham E.J."/>
            <person name="Rechtsteiner A."/>
            <person name="Rho M."/>
            <person name="Rogozin I.B."/>
            <person name="Sakarya O."/>
            <person name="Salamov A."/>
            <person name="Schaack S."/>
            <person name="Shapiro H."/>
            <person name="Shiga Y."/>
            <person name="Skalitzky C."/>
            <person name="Smith Z."/>
            <person name="Souvorov A."/>
            <person name="Sung W."/>
            <person name="Tang Z."/>
            <person name="Tsuchiya D."/>
            <person name="Tu H."/>
            <person name="Vos H."/>
            <person name="Wang M."/>
            <person name="Wolf Y.I."/>
            <person name="Yamagata H."/>
            <person name="Yamada T."/>
            <person name="Ye Y."/>
            <person name="Shaw J.R."/>
            <person name="Andrews J."/>
            <person name="Crease T.J."/>
            <person name="Tang H."/>
            <person name="Lucas S.M."/>
            <person name="Robertson H.M."/>
            <person name="Bork P."/>
            <person name="Koonin E.V."/>
            <person name="Zdobnov E.M."/>
            <person name="Grigoriev I.V."/>
            <person name="Lynch M."/>
            <person name="Boore J.L."/>
        </authorList>
    </citation>
    <scope>NUCLEOTIDE SEQUENCE [LARGE SCALE GENOMIC DNA]</scope>
</reference>
<proteinExistence type="predicted"/>
<accession>E9GY69</accession>
<dbReference type="Pfam" id="PF01331">
    <property type="entry name" value="mRNA_cap_enzyme"/>
    <property type="match status" value="1"/>
</dbReference>
<dbReference type="FunFam" id="3.30.470.30:FF:000053">
    <property type="entry name" value="Uncharacterized protein"/>
    <property type="match status" value="1"/>
</dbReference>
<keyword evidence="3" id="KW-1185">Reference proteome</keyword>
<feature type="domain" description="mRNA capping enzyme adenylation" evidence="1">
    <location>
        <begin position="8"/>
        <end position="162"/>
    </location>
</feature>